<dbReference type="PANTHER" id="PTHR12586:SF1">
    <property type="entry name" value="CDP-DIACYLGLYCEROL--GLYCEROL-3-PHOSPHATE 3-PHOSPHATIDYLTRANSFERASE, MITOCHONDRIAL"/>
    <property type="match status" value="1"/>
</dbReference>
<dbReference type="InterPro" id="IPR016270">
    <property type="entry name" value="PGS1"/>
</dbReference>
<comment type="caution">
    <text evidence="20">The sequence shown here is derived from an EMBL/GenBank/DDBJ whole genome shotgun (WGS) entry which is preliminary data.</text>
</comment>
<evidence type="ECO:0000256" key="8">
    <source>
        <dbReference type="ARBA" id="ARBA00022679"/>
    </source>
</evidence>
<evidence type="ECO:0000259" key="19">
    <source>
        <dbReference type="SMART" id="SM00155"/>
    </source>
</evidence>
<evidence type="ECO:0000256" key="13">
    <source>
        <dbReference type="ARBA" id="ARBA00023128"/>
    </source>
</evidence>
<dbReference type="CDD" id="cd09135">
    <property type="entry name" value="PLDc_PGS1_euk_1"/>
    <property type="match status" value="1"/>
</dbReference>
<dbReference type="GO" id="GO:0032049">
    <property type="term" value="P:cardiolipin biosynthetic process"/>
    <property type="evidence" value="ECO:0007669"/>
    <property type="project" value="InterPro"/>
</dbReference>
<evidence type="ECO:0000256" key="16">
    <source>
        <dbReference type="ARBA" id="ARBA00048586"/>
    </source>
</evidence>
<feature type="domain" description="PLD phosphodiesterase" evidence="19">
    <location>
        <begin position="424"/>
        <end position="461"/>
    </location>
</feature>
<reference evidence="20 21" key="1">
    <citation type="submission" date="2020-11" db="EMBL/GenBank/DDBJ databases">
        <title>Kefir isolates.</title>
        <authorList>
            <person name="Marcisauskas S."/>
            <person name="Kim Y."/>
            <person name="Blasche S."/>
        </authorList>
    </citation>
    <scope>NUCLEOTIDE SEQUENCE [LARGE SCALE GENOMIC DNA]</scope>
    <source>
        <strain evidence="20 21">OG2</strain>
    </source>
</reference>
<dbReference type="FunFam" id="3.30.870.10:FF:000046">
    <property type="entry name" value="CDP-diacylglycerol--glycerol-3-phosphate 3-phosphatidyltransferase"/>
    <property type="match status" value="1"/>
</dbReference>
<keyword evidence="15 18" id="KW-1208">Phospholipid metabolism</keyword>
<dbReference type="InterPro" id="IPR001736">
    <property type="entry name" value="PLipase_D/transphosphatidylase"/>
</dbReference>
<organism evidence="20 21">
    <name type="scientific">Maudiozyma exigua</name>
    <name type="common">Yeast</name>
    <name type="synonym">Kazachstania exigua</name>
    <dbReference type="NCBI Taxonomy" id="34358"/>
    <lineage>
        <taxon>Eukaryota</taxon>
        <taxon>Fungi</taxon>
        <taxon>Dikarya</taxon>
        <taxon>Ascomycota</taxon>
        <taxon>Saccharomycotina</taxon>
        <taxon>Saccharomycetes</taxon>
        <taxon>Saccharomycetales</taxon>
        <taxon>Saccharomycetaceae</taxon>
        <taxon>Maudiozyma</taxon>
    </lineage>
</organism>
<evidence type="ECO:0000256" key="2">
    <source>
        <dbReference type="ARBA" id="ARBA00005042"/>
    </source>
</evidence>
<keyword evidence="14 18" id="KW-0594">Phospholipid biosynthesis</keyword>
<evidence type="ECO:0000256" key="5">
    <source>
        <dbReference type="ARBA" id="ARBA00013170"/>
    </source>
</evidence>
<comment type="function">
    <text evidence="18">Functions in the biosynthesis of the anionic phospholipids phosphatidylglycerol and cardiolipin.</text>
</comment>
<evidence type="ECO:0000256" key="6">
    <source>
        <dbReference type="ARBA" id="ARBA00014944"/>
    </source>
</evidence>
<dbReference type="FunFam" id="3.30.870.10:FF:000044">
    <property type="entry name" value="CDP-diacylglycerol--glycerol-3-phosphate 3-phosphatidyltransferase"/>
    <property type="match status" value="1"/>
</dbReference>
<evidence type="ECO:0000256" key="15">
    <source>
        <dbReference type="ARBA" id="ARBA00023264"/>
    </source>
</evidence>
<evidence type="ECO:0000313" key="20">
    <source>
        <dbReference type="EMBL" id="KAG0656956.1"/>
    </source>
</evidence>
<dbReference type="EC" id="2.7.8.5" evidence="5 18"/>
<name>A0A9P6VXZ0_MAUEX</name>
<evidence type="ECO:0000256" key="10">
    <source>
        <dbReference type="ARBA" id="ARBA00022741"/>
    </source>
</evidence>
<evidence type="ECO:0000256" key="12">
    <source>
        <dbReference type="ARBA" id="ARBA00023098"/>
    </source>
</evidence>
<comment type="pathway">
    <text evidence="2 18">Phospholipid metabolism; phosphatidylglycerol biosynthesis; phosphatidylglycerol from CDP-diacylglycerol: step 1/2.</text>
</comment>
<dbReference type="GO" id="GO:0005524">
    <property type="term" value="F:ATP binding"/>
    <property type="evidence" value="ECO:0007669"/>
    <property type="project" value="UniProtKB-KW"/>
</dbReference>
<comment type="similarity">
    <text evidence="4 18">Belongs to the CDP-alcohol phosphatidyltransferase class-II family.</text>
</comment>
<keyword evidence="7 18" id="KW-0444">Lipid biosynthesis</keyword>
<dbReference type="Proteomes" id="UP000750334">
    <property type="component" value="Unassembled WGS sequence"/>
</dbReference>
<keyword evidence="8 18" id="KW-0808">Transferase</keyword>
<comment type="function">
    <text evidence="17">Essential for the viability of mitochondrial petite mutant. Catalyzes the committed step to the synthesis of the acidic phospholipids.</text>
</comment>
<dbReference type="SUPFAM" id="SSF56024">
    <property type="entry name" value="Phospholipase D/nuclease"/>
    <property type="match status" value="1"/>
</dbReference>
<evidence type="ECO:0000256" key="9">
    <source>
        <dbReference type="ARBA" id="ARBA00022737"/>
    </source>
</evidence>
<comment type="pathway">
    <text evidence="3">Lipid metabolism.</text>
</comment>
<comment type="subcellular location">
    <subcellularLocation>
        <location evidence="1 18">Mitochondrion</location>
    </subcellularLocation>
</comment>
<dbReference type="SMART" id="SM00155">
    <property type="entry name" value="PLDc"/>
    <property type="match status" value="2"/>
</dbReference>
<accession>A0A9P6VXZ0</accession>
<keyword evidence="21" id="KW-1185">Reference proteome</keyword>
<protein>
    <recommendedName>
        <fullName evidence="6 18">CDP-diacylglycerol--glycerol-3-phosphate 3-phosphatidyltransferase</fullName>
        <ecNumber evidence="5 18">2.7.8.5</ecNumber>
    </recommendedName>
</protein>
<feature type="domain" description="PLD phosphodiesterase" evidence="19">
    <location>
        <begin position="173"/>
        <end position="199"/>
    </location>
</feature>
<dbReference type="GO" id="GO:0005739">
    <property type="term" value="C:mitochondrion"/>
    <property type="evidence" value="ECO:0007669"/>
    <property type="project" value="UniProtKB-SubCell"/>
</dbReference>
<evidence type="ECO:0000256" key="7">
    <source>
        <dbReference type="ARBA" id="ARBA00022516"/>
    </source>
</evidence>
<evidence type="ECO:0000256" key="3">
    <source>
        <dbReference type="ARBA" id="ARBA00005189"/>
    </source>
</evidence>
<evidence type="ECO:0000256" key="18">
    <source>
        <dbReference type="RuleBase" id="RU365024"/>
    </source>
</evidence>
<evidence type="ECO:0000256" key="14">
    <source>
        <dbReference type="ARBA" id="ARBA00023209"/>
    </source>
</evidence>
<evidence type="ECO:0000256" key="11">
    <source>
        <dbReference type="ARBA" id="ARBA00022840"/>
    </source>
</evidence>
<gene>
    <name evidence="20" type="primary">PGS1</name>
    <name evidence="20" type="ORF">C6P45_002541</name>
</gene>
<keyword evidence="13 18" id="KW-0496">Mitochondrion</keyword>
<evidence type="ECO:0000256" key="4">
    <source>
        <dbReference type="ARBA" id="ARBA00010682"/>
    </source>
</evidence>
<dbReference type="GO" id="GO:0008444">
    <property type="term" value="F:CDP-diacylglycerol-glycerol-3-phosphate 3-phosphatidyltransferase activity"/>
    <property type="evidence" value="ECO:0007669"/>
    <property type="project" value="UniProtKB-EC"/>
</dbReference>
<sequence>MFSVRPIQNLSQVISRTSIKYLSTSSILSTMVSSTSNFESFKKTLSPLATKFYLKKDEIEIMQSPAEFYSTMKQKILKANDRIFFASLYLGKSEQDLMNCIDDAMNKNPNLKVYFLLDGLRGTRETPHNNSSASLLATLINKYGDDRISCRLYRTPVFNGWKKKLIPKRFNEGLGLQHMKIYGFDNDLILSGANLSTDYFTNRQDRYYVFKSLPLTNYYFKLHQLISSFSFKIQGIKNCSNPFANYKLVWPKDNLSVNPTHLINKHKFLKDSSRILDEFLHGNQNSEQKIETDKQNEYPTLVYPISQFTPLFKALNDKSTEKPTILSIISNIRSSNLNWIFTAGYFNMLPSIKHQLLRTPSNNSKIITASQFANGFFESKGVSSNLPKAYIHLSHKFMKSLVLYDKATHIHLLEWQKGIVTRPGGWSYHAKGFWLYEEPIKSEKIKPFLTILGSSNYTKRAYSLDLESNVVILTKDEILQEKIGSEVDHLLSNSKEVTLDDFKDDTDKHVGVGVKIATKLLSKRL</sequence>
<dbReference type="OrthoDB" id="10250191at2759"/>
<comment type="catalytic activity">
    <reaction evidence="16 18">
        <text>a CDP-1,2-diacyl-sn-glycerol + sn-glycerol 3-phosphate = a 1,2-diacyl-sn-glycero-3-phospho-(1'-sn-glycero-3'-phosphate) + CMP + H(+)</text>
        <dbReference type="Rhea" id="RHEA:12593"/>
        <dbReference type="ChEBI" id="CHEBI:15378"/>
        <dbReference type="ChEBI" id="CHEBI:57597"/>
        <dbReference type="ChEBI" id="CHEBI:58332"/>
        <dbReference type="ChEBI" id="CHEBI:60110"/>
        <dbReference type="ChEBI" id="CHEBI:60377"/>
        <dbReference type="EC" id="2.7.8.5"/>
    </reaction>
</comment>
<evidence type="ECO:0000256" key="17">
    <source>
        <dbReference type="ARBA" id="ARBA00058636"/>
    </source>
</evidence>
<dbReference type="CDD" id="cd09137">
    <property type="entry name" value="PLDc_PGS1_euk_2"/>
    <property type="match status" value="1"/>
</dbReference>
<dbReference type="PANTHER" id="PTHR12586">
    <property type="entry name" value="CDP-DIACYLGLYCEROL--SERINE O-PHOSPHATIDYLTRANSFERASE"/>
    <property type="match status" value="1"/>
</dbReference>
<dbReference type="PIRSF" id="PIRSF000850">
    <property type="entry name" value="Phospholipase_D_PSS"/>
    <property type="match status" value="1"/>
</dbReference>
<keyword evidence="10 18" id="KW-0547">Nucleotide-binding</keyword>
<keyword evidence="12 18" id="KW-0443">Lipid metabolism</keyword>
<dbReference type="AlphaFoldDB" id="A0A9P6VXZ0"/>
<proteinExistence type="inferred from homology"/>
<evidence type="ECO:0000256" key="1">
    <source>
        <dbReference type="ARBA" id="ARBA00004173"/>
    </source>
</evidence>
<keyword evidence="9" id="KW-0677">Repeat</keyword>
<evidence type="ECO:0000313" key="21">
    <source>
        <dbReference type="Proteomes" id="UP000750334"/>
    </source>
</evidence>
<dbReference type="EMBL" id="PUHR01000246">
    <property type="protein sequence ID" value="KAG0656956.1"/>
    <property type="molecule type" value="Genomic_DNA"/>
</dbReference>
<dbReference type="Gene3D" id="3.30.870.10">
    <property type="entry name" value="Endonuclease Chain A"/>
    <property type="match status" value="2"/>
</dbReference>
<keyword evidence="11 18" id="KW-0067">ATP-binding</keyword>